<evidence type="ECO:0000256" key="8">
    <source>
        <dbReference type="ARBA" id="ARBA00023140"/>
    </source>
</evidence>
<dbReference type="Pfam" id="PF05644">
    <property type="entry name" value="Miff"/>
    <property type="match status" value="1"/>
</dbReference>
<dbReference type="Proteomes" id="UP000472272">
    <property type="component" value="Unplaced"/>
</dbReference>
<evidence type="ECO:0000256" key="1">
    <source>
        <dbReference type="ARBA" id="ARBA00009806"/>
    </source>
</evidence>
<reference evidence="11" key="1">
    <citation type="submission" date="2025-08" db="UniProtKB">
        <authorList>
            <consortium name="Ensembl"/>
        </authorList>
    </citation>
    <scope>IDENTIFICATION</scope>
</reference>
<dbReference type="GO" id="GO:0000266">
    <property type="term" value="P:mitochondrial fission"/>
    <property type="evidence" value="ECO:0007669"/>
    <property type="project" value="UniProtKB-UniRule"/>
</dbReference>
<feature type="domain" description="Mff-like" evidence="10">
    <location>
        <begin position="16"/>
        <end position="75"/>
    </location>
</feature>
<name>A0A670KDE4_PODMU</name>
<keyword evidence="12" id="KW-1185">Reference proteome</keyword>
<dbReference type="GO" id="GO:0005777">
    <property type="term" value="C:peroxisome"/>
    <property type="evidence" value="ECO:0007669"/>
    <property type="project" value="UniProtKB-SubCell"/>
</dbReference>
<keyword evidence="2 9" id="KW-0812">Transmembrane</keyword>
<comment type="similarity">
    <text evidence="1 9">Belongs to the Tango11 family.</text>
</comment>
<dbReference type="GeneTree" id="ENSGT00960000189674"/>
<dbReference type="GO" id="GO:0006626">
    <property type="term" value="P:protein targeting to mitochondrion"/>
    <property type="evidence" value="ECO:0007669"/>
    <property type="project" value="TreeGrafter"/>
</dbReference>
<organism evidence="11 12">
    <name type="scientific">Podarcis muralis</name>
    <name type="common">Wall lizard</name>
    <name type="synonym">Lacerta muralis</name>
    <dbReference type="NCBI Taxonomy" id="64176"/>
    <lineage>
        <taxon>Eukaryota</taxon>
        <taxon>Metazoa</taxon>
        <taxon>Chordata</taxon>
        <taxon>Craniata</taxon>
        <taxon>Vertebrata</taxon>
        <taxon>Euteleostomi</taxon>
        <taxon>Lepidosauria</taxon>
        <taxon>Squamata</taxon>
        <taxon>Bifurcata</taxon>
        <taxon>Unidentata</taxon>
        <taxon>Episquamata</taxon>
        <taxon>Laterata</taxon>
        <taxon>Lacertibaenia</taxon>
        <taxon>Lacertidae</taxon>
        <taxon>Podarcis</taxon>
    </lineage>
</organism>
<keyword evidence="3 9" id="KW-1000">Mitochondrion outer membrane</keyword>
<evidence type="ECO:0000256" key="9">
    <source>
        <dbReference type="RuleBase" id="RU368040"/>
    </source>
</evidence>
<dbReference type="Ensembl" id="ENSPMRT00000037573.1">
    <property type="protein sequence ID" value="ENSPMRP00000035443.1"/>
    <property type="gene ID" value="ENSPMRG00000022928.1"/>
</dbReference>
<evidence type="ECO:0000256" key="5">
    <source>
        <dbReference type="ARBA" id="ARBA00023054"/>
    </source>
</evidence>
<accession>A0A670KDE4</accession>
<dbReference type="PANTHER" id="PTHR16501:SF16">
    <property type="entry name" value="MITOCHONDRIAL FISSION FACTOR"/>
    <property type="match status" value="1"/>
</dbReference>
<feature type="transmembrane region" description="Helical" evidence="9">
    <location>
        <begin position="199"/>
        <end position="217"/>
    </location>
</feature>
<keyword evidence="8 9" id="KW-0576">Peroxisome</keyword>
<keyword evidence="4 9" id="KW-1133">Transmembrane helix</keyword>
<dbReference type="InterPro" id="IPR039433">
    <property type="entry name" value="Mff-like_dom"/>
</dbReference>
<protein>
    <recommendedName>
        <fullName evidence="9">Mitochondrial fission factor</fullName>
    </recommendedName>
</protein>
<comment type="function">
    <text evidence="9">Plays a role in mitochondrial and peroxisomal fission. Promotes the recruitment and association of the fission mediator dynamin-related protein 1 (DNM1L) to the mitochondrial surface.</text>
</comment>
<evidence type="ECO:0000259" key="10">
    <source>
        <dbReference type="Pfam" id="PF05644"/>
    </source>
</evidence>
<proteinExistence type="inferred from homology"/>
<evidence type="ECO:0000313" key="12">
    <source>
        <dbReference type="Proteomes" id="UP000472272"/>
    </source>
</evidence>
<keyword evidence="7 9" id="KW-0472">Membrane</keyword>
<keyword evidence="6 9" id="KW-0496">Mitochondrion</keyword>
<evidence type="ECO:0000256" key="4">
    <source>
        <dbReference type="ARBA" id="ARBA00022989"/>
    </source>
</evidence>
<evidence type="ECO:0000256" key="2">
    <source>
        <dbReference type="ARBA" id="ARBA00022692"/>
    </source>
</evidence>
<dbReference type="GO" id="GO:0090314">
    <property type="term" value="P:positive regulation of protein targeting to membrane"/>
    <property type="evidence" value="ECO:0007669"/>
    <property type="project" value="UniProtKB-UniRule"/>
</dbReference>
<evidence type="ECO:0000256" key="6">
    <source>
        <dbReference type="ARBA" id="ARBA00023128"/>
    </source>
</evidence>
<dbReference type="AlphaFoldDB" id="A0A670KDE4"/>
<comment type="subcellular location">
    <subcellularLocation>
        <location evidence="9">Mitochondrion outer membrane</location>
        <topology evidence="9">Single-pass type IV membrane protein</topology>
    </subcellularLocation>
    <subcellularLocation>
        <location evidence="9">Peroxisome</location>
    </subcellularLocation>
</comment>
<evidence type="ECO:0000256" key="3">
    <source>
        <dbReference type="ARBA" id="ARBA00022787"/>
    </source>
</evidence>
<dbReference type="GO" id="GO:0005741">
    <property type="term" value="C:mitochondrial outer membrane"/>
    <property type="evidence" value="ECO:0007669"/>
    <property type="project" value="UniProtKB-SubCell"/>
</dbReference>
<dbReference type="InterPro" id="IPR008518">
    <property type="entry name" value="Mff/Tango-11"/>
</dbReference>
<sequence>MAEQMLPIWSMQLEKASCDLGFTEAINKRMQVPSRLKVAEDPSAGDLQGATPKDCPPSYQMHIPDRILVAGREKCSGGQRCLACSGPWGHEESDTTKRLNNNNIACSRPGAPISNLVHQQVVDGWGGRRGSTESDIFVLSPCMGLCLPSCSGGWALSIAALPSGEAFPSYCIIPQQSFSLDGRLQHLEKQRMGWHQKELLFYSVLASSCLINMWLWHKR</sequence>
<reference evidence="11" key="2">
    <citation type="submission" date="2025-09" db="UniProtKB">
        <authorList>
            <consortium name="Ensembl"/>
        </authorList>
    </citation>
    <scope>IDENTIFICATION</scope>
</reference>
<evidence type="ECO:0000256" key="7">
    <source>
        <dbReference type="ARBA" id="ARBA00023136"/>
    </source>
</evidence>
<dbReference type="GO" id="GO:0090141">
    <property type="term" value="P:positive regulation of mitochondrial fission"/>
    <property type="evidence" value="ECO:0007669"/>
    <property type="project" value="UniProtKB-UniRule"/>
</dbReference>
<evidence type="ECO:0000313" key="11">
    <source>
        <dbReference type="Ensembl" id="ENSPMRP00000035443.1"/>
    </source>
</evidence>
<keyword evidence="5" id="KW-0175">Coiled coil</keyword>
<dbReference type="PANTHER" id="PTHR16501">
    <property type="entry name" value="TRANSPORT AND GOLGI ORGANIZATION PROTEIN 11"/>
    <property type="match status" value="1"/>
</dbReference>
<dbReference type="OMA" id="HEEAGIC"/>